<name>A0A0F9PIP1_9ZZZZ</name>
<comment type="caution">
    <text evidence="1">The sequence shown here is derived from an EMBL/GenBank/DDBJ whole genome shotgun (WGS) entry which is preliminary data.</text>
</comment>
<organism evidence="1">
    <name type="scientific">marine sediment metagenome</name>
    <dbReference type="NCBI Taxonomy" id="412755"/>
    <lineage>
        <taxon>unclassified sequences</taxon>
        <taxon>metagenomes</taxon>
        <taxon>ecological metagenomes</taxon>
    </lineage>
</organism>
<sequence>MEVAELAERVVEVARWNLPLAKGYAAAHPVGSNAAYVAELGDSIAAYDAQKDEETP</sequence>
<proteinExistence type="predicted"/>
<gene>
    <name evidence="1" type="ORF">LCGC14_0895910</name>
</gene>
<accession>A0A0F9PIP1</accession>
<dbReference type="AlphaFoldDB" id="A0A0F9PIP1"/>
<reference evidence="1" key="1">
    <citation type="journal article" date="2015" name="Nature">
        <title>Complex archaea that bridge the gap between prokaryotes and eukaryotes.</title>
        <authorList>
            <person name="Spang A."/>
            <person name="Saw J.H."/>
            <person name="Jorgensen S.L."/>
            <person name="Zaremba-Niedzwiedzka K."/>
            <person name="Martijn J."/>
            <person name="Lind A.E."/>
            <person name="van Eijk R."/>
            <person name="Schleper C."/>
            <person name="Guy L."/>
            <person name="Ettema T.J."/>
        </authorList>
    </citation>
    <scope>NUCLEOTIDE SEQUENCE</scope>
</reference>
<dbReference type="EMBL" id="LAZR01002890">
    <property type="protein sequence ID" value="KKN24327.1"/>
    <property type="molecule type" value="Genomic_DNA"/>
</dbReference>
<protein>
    <submittedName>
        <fullName evidence="1">Uncharacterized protein</fullName>
    </submittedName>
</protein>
<evidence type="ECO:0000313" key="1">
    <source>
        <dbReference type="EMBL" id="KKN24327.1"/>
    </source>
</evidence>